<dbReference type="InterPro" id="IPR010987">
    <property type="entry name" value="Glutathione-S-Trfase_C-like"/>
</dbReference>
<dbReference type="PANTHER" id="PTHR44051:SF9">
    <property type="entry name" value="GLUTATHIONE S-TRANSFERASE 1"/>
    <property type="match status" value="1"/>
</dbReference>
<organism evidence="4 5">
    <name type="scientific">Dothidotthia symphoricarpi CBS 119687</name>
    <dbReference type="NCBI Taxonomy" id="1392245"/>
    <lineage>
        <taxon>Eukaryota</taxon>
        <taxon>Fungi</taxon>
        <taxon>Dikarya</taxon>
        <taxon>Ascomycota</taxon>
        <taxon>Pezizomycotina</taxon>
        <taxon>Dothideomycetes</taxon>
        <taxon>Pleosporomycetidae</taxon>
        <taxon>Pleosporales</taxon>
        <taxon>Dothidotthiaceae</taxon>
        <taxon>Dothidotthia</taxon>
    </lineage>
</organism>
<gene>
    <name evidence="4" type="ORF">P153DRAFT_422793</name>
</gene>
<dbReference type="Proteomes" id="UP000799771">
    <property type="component" value="Unassembled WGS sequence"/>
</dbReference>
<dbReference type="Pfam" id="PF13409">
    <property type="entry name" value="GST_N_2"/>
    <property type="match status" value="1"/>
</dbReference>
<evidence type="ECO:0000259" key="3">
    <source>
        <dbReference type="PROSITE" id="PS50405"/>
    </source>
</evidence>
<dbReference type="InterPro" id="IPR036282">
    <property type="entry name" value="Glutathione-S-Trfase_C_sf"/>
</dbReference>
<dbReference type="Gene3D" id="3.40.30.10">
    <property type="entry name" value="Glutaredoxin"/>
    <property type="match status" value="1"/>
</dbReference>
<dbReference type="PROSITE" id="PS50405">
    <property type="entry name" value="GST_CTER"/>
    <property type="match status" value="1"/>
</dbReference>
<dbReference type="SUPFAM" id="SSF52833">
    <property type="entry name" value="Thioredoxin-like"/>
    <property type="match status" value="1"/>
</dbReference>
<dbReference type="SFLD" id="SFLDG00358">
    <property type="entry name" value="Main_(cytGST)"/>
    <property type="match status" value="1"/>
</dbReference>
<dbReference type="Gene3D" id="1.20.1050.10">
    <property type="match status" value="1"/>
</dbReference>
<dbReference type="Pfam" id="PF00043">
    <property type="entry name" value="GST_C"/>
    <property type="match status" value="1"/>
</dbReference>
<dbReference type="PROSITE" id="PS50404">
    <property type="entry name" value="GST_NTER"/>
    <property type="match status" value="1"/>
</dbReference>
<dbReference type="InterPro" id="IPR004046">
    <property type="entry name" value="GST_C"/>
</dbReference>
<name>A0A6A6AE44_9PLEO</name>
<dbReference type="AlphaFoldDB" id="A0A6A6AE44"/>
<dbReference type="OrthoDB" id="2309723at2759"/>
<dbReference type="SFLD" id="SFLDS00019">
    <property type="entry name" value="Glutathione_Transferase_(cytos"/>
    <property type="match status" value="1"/>
</dbReference>
<dbReference type="EMBL" id="ML977505">
    <property type="protein sequence ID" value="KAF2130070.1"/>
    <property type="molecule type" value="Genomic_DNA"/>
</dbReference>
<dbReference type="GeneID" id="54412823"/>
<accession>A0A6A6AE44</accession>
<dbReference type="RefSeq" id="XP_033524457.1">
    <property type="nucleotide sequence ID" value="XM_033672391.1"/>
</dbReference>
<evidence type="ECO:0000313" key="4">
    <source>
        <dbReference type="EMBL" id="KAF2130070.1"/>
    </source>
</evidence>
<dbReference type="InterPro" id="IPR036249">
    <property type="entry name" value="Thioredoxin-like_sf"/>
</dbReference>
<proteinExistence type="inferred from homology"/>
<feature type="domain" description="GST C-terminal" evidence="3">
    <location>
        <begin position="93"/>
        <end position="217"/>
    </location>
</feature>
<evidence type="ECO:0000259" key="2">
    <source>
        <dbReference type="PROSITE" id="PS50404"/>
    </source>
</evidence>
<protein>
    <submittedName>
        <fullName evidence="4">Glutathione S-transferas-like protein</fullName>
    </submittedName>
</protein>
<dbReference type="InterPro" id="IPR040079">
    <property type="entry name" value="Glutathione_S-Trfase"/>
</dbReference>
<evidence type="ECO:0000256" key="1">
    <source>
        <dbReference type="ARBA" id="ARBA00007409"/>
    </source>
</evidence>
<evidence type="ECO:0000313" key="5">
    <source>
        <dbReference type="Proteomes" id="UP000799771"/>
    </source>
</evidence>
<dbReference type="PANTHER" id="PTHR44051">
    <property type="entry name" value="GLUTATHIONE S-TRANSFERASE-RELATED"/>
    <property type="match status" value="1"/>
</dbReference>
<keyword evidence="5" id="KW-1185">Reference proteome</keyword>
<feature type="domain" description="GST N-terminal" evidence="2">
    <location>
        <begin position="1"/>
        <end position="84"/>
    </location>
</feature>
<dbReference type="CDD" id="cd03046">
    <property type="entry name" value="GST_N_GTT1_like"/>
    <property type="match status" value="1"/>
</dbReference>
<dbReference type="SUPFAM" id="SSF47616">
    <property type="entry name" value="GST C-terminal domain-like"/>
    <property type="match status" value="1"/>
</dbReference>
<dbReference type="InterPro" id="IPR004045">
    <property type="entry name" value="Glutathione_S-Trfase_N"/>
</dbReference>
<reference evidence="4" key="1">
    <citation type="journal article" date="2020" name="Stud. Mycol.">
        <title>101 Dothideomycetes genomes: a test case for predicting lifestyles and emergence of pathogens.</title>
        <authorList>
            <person name="Haridas S."/>
            <person name="Albert R."/>
            <person name="Binder M."/>
            <person name="Bloem J."/>
            <person name="Labutti K."/>
            <person name="Salamov A."/>
            <person name="Andreopoulos B."/>
            <person name="Baker S."/>
            <person name="Barry K."/>
            <person name="Bills G."/>
            <person name="Bluhm B."/>
            <person name="Cannon C."/>
            <person name="Castanera R."/>
            <person name="Culley D."/>
            <person name="Daum C."/>
            <person name="Ezra D."/>
            <person name="Gonzalez J."/>
            <person name="Henrissat B."/>
            <person name="Kuo A."/>
            <person name="Liang C."/>
            <person name="Lipzen A."/>
            <person name="Lutzoni F."/>
            <person name="Magnuson J."/>
            <person name="Mondo S."/>
            <person name="Nolan M."/>
            <person name="Ohm R."/>
            <person name="Pangilinan J."/>
            <person name="Park H.-J."/>
            <person name="Ramirez L."/>
            <person name="Alfaro M."/>
            <person name="Sun H."/>
            <person name="Tritt A."/>
            <person name="Yoshinaga Y."/>
            <person name="Zwiers L.-H."/>
            <person name="Turgeon B."/>
            <person name="Goodwin S."/>
            <person name="Spatafora J."/>
            <person name="Crous P."/>
            <person name="Grigoriev I."/>
        </authorList>
    </citation>
    <scope>NUCLEOTIDE SEQUENCE</scope>
    <source>
        <strain evidence="4">CBS 119687</strain>
    </source>
</reference>
<comment type="similarity">
    <text evidence="1">Belongs to the GST superfamily.</text>
</comment>
<sequence length="274" mass="30723">MVLVVHHLGLSQSERILFLCEELGIQYQMIKYNRDPILAPMSLKGHPGNLSGQAPLIEDPETGVTLSESGAICEYILAKYANTNVPRLSKQYGEEGYADYLFWLHFASASLQPLLVRALSLNVAQLPQDSSASEWAIQSVQHTLQMIDDRLRNNRWLAGEDFTAADVMTVFSLTTQRYFGPLIWLERYPHILRYLRDIGERPAYQRAMQRGDPEMQVLLGSAPPEHSILAVGGVTSDIWKKNRKGEAPMVRADSGNSTGYMADGYMDEAQQHAP</sequence>